<keyword evidence="8" id="KW-1185">Reference proteome</keyword>
<dbReference type="InterPro" id="IPR006558">
    <property type="entry name" value="LamG-like"/>
</dbReference>
<dbReference type="PROSITE" id="PS50093">
    <property type="entry name" value="PKD"/>
    <property type="match status" value="2"/>
</dbReference>
<organism evidence="7 8">
    <name type="scientific">Microbacterium foliorum</name>
    <dbReference type="NCBI Taxonomy" id="104336"/>
    <lineage>
        <taxon>Bacteria</taxon>
        <taxon>Bacillati</taxon>
        <taxon>Actinomycetota</taxon>
        <taxon>Actinomycetes</taxon>
        <taxon>Micrococcales</taxon>
        <taxon>Microbacteriaceae</taxon>
        <taxon>Microbacterium</taxon>
    </lineage>
</organism>
<keyword evidence="7" id="KW-0378">Hydrolase</keyword>
<evidence type="ECO:0000313" key="7">
    <source>
        <dbReference type="EMBL" id="KJL19305.1"/>
    </source>
</evidence>
<dbReference type="InterPro" id="IPR011043">
    <property type="entry name" value="Gal_Oxase/kelch_b-propeller"/>
</dbReference>
<dbReference type="EC" id="3.4.21.50" evidence="7"/>
<dbReference type="AlphaFoldDB" id="A0A0F0KGP9"/>
<dbReference type="SUPFAM" id="SSF49299">
    <property type="entry name" value="PKD domain"/>
    <property type="match status" value="2"/>
</dbReference>
<dbReference type="InterPro" id="IPR013320">
    <property type="entry name" value="ConA-like_dom_sf"/>
</dbReference>
<feature type="transmembrane region" description="Helical" evidence="4">
    <location>
        <begin position="27"/>
        <end position="45"/>
    </location>
</feature>
<evidence type="ECO:0000259" key="5">
    <source>
        <dbReference type="PROSITE" id="PS50025"/>
    </source>
</evidence>
<evidence type="ECO:0000256" key="4">
    <source>
        <dbReference type="SAM" id="Phobius"/>
    </source>
</evidence>
<evidence type="ECO:0000313" key="8">
    <source>
        <dbReference type="Proteomes" id="UP000033572"/>
    </source>
</evidence>
<dbReference type="SMART" id="SM00089">
    <property type="entry name" value="PKD"/>
    <property type="match status" value="2"/>
</dbReference>
<dbReference type="GO" id="GO:0006508">
    <property type="term" value="P:proteolysis"/>
    <property type="evidence" value="ECO:0007669"/>
    <property type="project" value="UniProtKB-KW"/>
</dbReference>
<dbReference type="CDD" id="cd00110">
    <property type="entry name" value="LamG"/>
    <property type="match status" value="1"/>
</dbReference>
<dbReference type="SUPFAM" id="SSF50965">
    <property type="entry name" value="Galactose oxidase, central domain"/>
    <property type="match status" value="1"/>
</dbReference>
<dbReference type="InterPro" id="IPR022409">
    <property type="entry name" value="PKD/Chitinase_dom"/>
</dbReference>
<dbReference type="GO" id="GO:0008233">
    <property type="term" value="F:peptidase activity"/>
    <property type="evidence" value="ECO:0007669"/>
    <property type="project" value="UniProtKB-KW"/>
</dbReference>
<dbReference type="CDD" id="cd00146">
    <property type="entry name" value="PKD"/>
    <property type="match status" value="1"/>
</dbReference>
<dbReference type="Pfam" id="PF18911">
    <property type="entry name" value="PKD_4"/>
    <property type="match status" value="2"/>
</dbReference>
<keyword evidence="4" id="KW-0812">Transmembrane</keyword>
<dbReference type="InterPro" id="IPR013783">
    <property type="entry name" value="Ig-like_fold"/>
</dbReference>
<proteinExistence type="predicted"/>
<dbReference type="Gene3D" id="2.60.40.10">
    <property type="entry name" value="Immunoglobulins"/>
    <property type="match status" value="3"/>
</dbReference>
<name>A0A0F0KGP9_9MICO</name>
<dbReference type="PROSITE" id="PS50025">
    <property type="entry name" value="LAM_G_DOMAIN"/>
    <property type="match status" value="1"/>
</dbReference>
<dbReference type="InterPro" id="IPR001791">
    <property type="entry name" value="Laminin_G"/>
</dbReference>
<dbReference type="InterPro" id="IPR000601">
    <property type="entry name" value="PKD_dom"/>
</dbReference>
<reference evidence="7 8" key="1">
    <citation type="submission" date="2015-02" db="EMBL/GenBank/DDBJ databases">
        <title>Draft genome sequences of ten Microbacterium spp. with emphasis on heavy metal contaminated environments.</title>
        <authorList>
            <person name="Corretto E."/>
        </authorList>
    </citation>
    <scope>NUCLEOTIDE SEQUENCE [LARGE SCALE GENOMIC DNA]</scope>
    <source>
        <strain evidence="7 8">DSM 12966</strain>
    </source>
</reference>
<evidence type="ECO:0000256" key="1">
    <source>
        <dbReference type="ARBA" id="ARBA00022729"/>
    </source>
</evidence>
<accession>A0A0F0KGP9</accession>
<dbReference type="EMBL" id="JYIU01000045">
    <property type="protein sequence ID" value="KJL19305.1"/>
    <property type="molecule type" value="Genomic_DNA"/>
</dbReference>
<dbReference type="KEGG" id="mfol:DXT68_02685"/>
<protein>
    <submittedName>
        <fullName evidence="7">Protease 1</fullName>
        <ecNumber evidence="7">3.4.21.50</ecNumber>
    </submittedName>
</protein>
<keyword evidence="7" id="KW-0645">Protease</keyword>
<dbReference type="Pfam" id="PF13385">
    <property type="entry name" value="Laminin_G_3"/>
    <property type="match status" value="1"/>
</dbReference>
<dbReference type="SUPFAM" id="SSF49899">
    <property type="entry name" value="Concanavalin A-like lectins/glucanases"/>
    <property type="match status" value="1"/>
</dbReference>
<dbReference type="Proteomes" id="UP000033572">
    <property type="component" value="Unassembled WGS sequence"/>
</dbReference>
<dbReference type="SMART" id="SM00560">
    <property type="entry name" value="LamGL"/>
    <property type="match status" value="1"/>
</dbReference>
<keyword evidence="4" id="KW-1133">Transmembrane helix</keyword>
<feature type="region of interest" description="Disordered" evidence="3">
    <location>
        <begin position="1"/>
        <end position="22"/>
    </location>
</feature>
<comment type="caution">
    <text evidence="7">The sequence shown here is derived from an EMBL/GenBank/DDBJ whole genome shotgun (WGS) entry which is preliminary data.</text>
</comment>
<feature type="domain" description="Laminin G" evidence="5">
    <location>
        <begin position="636"/>
        <end position="818"/>
    </location>
</feature>
<keyword evidence="4" id="KW-0472">Membrane</keyword>
<keyword evidence="1" id="KW-0732">Signal</keyword>
<evidence type="ECO:0000259" key="6">
    <source>
        <dbReference type="PROSITE" id="PS50093"/>
    </source>
</evidence>
<dbReference type="InterPro" id="IPR035986">
    <property type="entry name" value="PKD_dom_sf"/>
</dbReference>
<feature type="compositionally biased region" description="Low complexity" evidence="3">
    <location>
        <begin position="1"/>
        <end position="15"/>
    </location>
</feature>
<keyword evidence="2" id="KW-1015">Disulfide bond</keyword>
<gene>
    <name evidence="7" type="ORF">RN50_02590</name>
</gene>
<evidence type="ECO:0000256" key="2">
    <source>
        <dbReference type="ARBA" id="ARBA00023157"/>
    </source>
</evidence>
<feature type="domain" description="PKD" evidence="6">
    <location>
        <begin position="903"/>
        <end position="988"/>
    </location>
</feature>
<feature type="domain" description="PKD" evidence="6">
    <location>
        <begin position="813"/>
        <end position="903"/>
    </location>
</feature>
<dbReference type="PATRIC" id="fig|104336.4.peg.2635"/>
<evidence type="ECO:0000256" key="3">
    <source>
        <dbReference type="SAM" id="MobiDB-lite"/>
    </source>
</evidence>
<sequence>MTSPPSGGITPSGGTESKSSGRKRSGLAFLIGVVLASSAIVAFPASGSAAVPQTKAPLLERTSDVVTSDPLPTVQIDSGYVWSQATVGTTVYAGGSFSNARAALADPGTNLTPRSNILAFDITTGALLPFAPQVNGLIKAVAASPDGSRIYIGGTFTQVNGASRHNFAALDARTGALVPGFAPAVGGTGVYAVAATADAVYVGGLFTQANTVARKNFAAFSTKNGALLPWAPTSDRQVDSMIVEPGAARVIAGGRFDSVNGAIQRGLVALDPVSGGTDASWAAPKTVKNSTPAAVNRNGYSGIFGLTADATAVYGTGWSMGDTAATRGNLEGAFAAEVGSGAIRWVADCHGDSYGVYSTGKTVYTTNHTHTCESANLWPEQKQRTWRYFSAFTATAEGTLASSQFTNGTYSDWGGTPSPSAYAVTPDFAVGTATGLGQAGLSITGSGDFIAVAGEFTSVNNRRFQGIVRFSTKPDGGAAQGPYRKDAAWATPQVASDVPVRVTIETNWDRDNRDLTYQLMRSDQTQPVSQTVATSLWWDKGTVTLEDPTAVAGATYTYTVKAVDADGNSAVSLPVNTTASGADIAGYSKVVRRDGADAYFPLGNARTDYVSAGALNVGPGVTVTASGAVGGATPAGSVFNGTPDGRVSSAAAVALDDNFSAEVWFKTTTRQGGKIFGAGSSQTGSSASNDRDLYMQNDGRLRFGVYPYAGSPVRSVATTSAYNDGQWHHVVATMSPRGTTIYVDGKAAAADESMTAAQKSYNGFWRLGWDGRLSSWPSAPASDAFSGSIDEFAAYPSALNADQVMRHYAAGKGYKAPVASWSTSSPGPDMTFTGEATFVDAGQKIVSAAWDFGDGSTGTGLPTATHTYTAAGTYTVTLTVTDSRGLTGTVKKQAVVTAPNVAPVADFASSVSELTASVDAAGSTDADGTIAAYSWEWGDGTAAGSGAAATHTYAAAGTYRITLTITDDRGGAATKAADVTVAAAAALAEDAFERTATSGWGAADIGGAWTLAGGAASAAAVSGGAGTLTLGAGSTRNLTVNAVSAKNVTMSMDFSLDTPPAQGSTYAGLIARSSASGNYTTRAWLNANGRVSIVIQRGTTVLSSYQVPGITRGAGDAFTLKVDVSGDASTKISAKLWKKGSPEPADWQTSFTDANGIDSAGAVGVHGSRAASASGTGVVSVDAFRVIDNG</sequence>
<dbReference type="GO" id="GO:0005975">
    <property type="term" value="P:carbohydrate metabolic process"/>
    <property type="evidence" value="ECO:0007669"/>
    <property type="project" value="UniProtKB-ARBA"/>
</dbReference>
<dbReference type="Gene3D" id="2.60.120.200">
    <property type="match status" value="1"/>
</dbReference>